<dbReference type="EMBL" id="MH203384">
    <property type="protein sequence ID" value="AWH15263.1"/>
    <property type="molecule type" value="Genomic_DNA"/>
</dbReference>
<dbReference type="InterPro" id="IPR010902">
    <property type="entry name" value="NUMOD4"/>
</dbReference>
<accession>A0A2S1PFB9</accession>
<dbReference type="Pfam" id="PF13392">
    <property type="entry name" value="HNH_3"/>
    <property type="match status" value="1"/>
</dbReference>
<evidence type="ECO:0000313" key="2">
    <source>
        <dbReference type="EMBL" id="AWH15263.1"/>
    </source>
</evidence>
<proteinExistence type="predicted"/>
<dbReference type="InterPro" id="IPR003615">
    <property type="entry name" value="HNH_nuc"/>
</dbReference>
<gene>
    <name evidence="2" type="ORF">vBEfaSAL2_25</name>
</gene>
<dbReference type="InterPro" id="IPR054307">
    <property type="entry name" value="I-HmuI_NUMOD-like"/>
</dbReference>
<dbReference type="SUPFAM" id="SSF64496">
    <property type="entry name" value="DNA-binding domain of intron-encoded endonucleases"/>
    <property type="match status" value="1"/>
</dbReference>
<dbReference type="Gene3D" id="3.90.75.20">
    <property type="match status" value="1"/>
</dbReference>
<organism evidence="2 3">
    <name type="scientific">Enterococcus phage vB_EfaS_AL2</name>
    <dbReference type="NCBI Taxonomy" id="2175688"/>
    <lineage>
        <taxon>Viruses</taxon>
        <taxon>Duplodnaviria</taxon>
        <taxon>Heunggongvirae</taxon>
        <taxon>Uroviricota</taxon>
        <taxon>Caudoviricetes</taxon>
        <taxon>Efquatrovirus</taxon>
        <taxon>Efquatrovirus AL2</taxon>
    </lineage>
</organism>
<keyword evidence="3" id="KW-1185">Reference proteome</keyword>
<dbReference type="Pfam" id="PF07463">
    <property type="entry name" value="NUMOD4"/>
    <property type="match status" value="1"/>
</dbReference>
<dbReference type="InterPro" id="IPR036388">
    <property type="entry name" value="WH-like_DNA-bd_sf"/>
</dbReference>
<feature type="domain" description="HNH nuclease" evidence="1">
    <location>
        <begin position="38"/>
        <end position="86"/>
    </location>
</feature>
<evidence type="ECO:0000259" key="1">
    <source>
        <dbReference type="SMART" id="SM00507"/>
    </source>
</evidence>
<dbReference type="GO" id="GO:0016788">
    <property type="term" value="F:hydrolase activity, acting on ester bonds"/>
    <property type="evidence" value="ECO:0007669"/>
    <property type="project" value="InterPro"/>
</dbReference>
<evidence type="ECO:0000313" key="3">
    <source>
        <dbReference type="Proteomes" id="UP000247044"/>
    </source>
</evidence>
<dbReference type="SUPFAM" id="SSF54060">
    <property type="entry name" value="His-Me finger endonucleases"/>
    <property type="match status" value="1"/>
</dbReference>
<dbReference type="SMART" id="SM00507">
    <property type="entry name" value="HNHc"/>
    <property type="match status" value="1"/>
</dbReference>
<name>A0A2S1PFB9_9CAUD</name>
<dbReference type="Pfam" id="PF22083">
    <property type="entry name" value="I-HmuI_NUMOD-like"/>
    <property type="match status" value="1"/>
</dbReference>
<dbReference type="InterPro" id="IPR044925">
    <property type="entry name" value="His-Me_finger_sf"/>
</dbReference>
<protein>
    <submittedName>
        <fullName evidence="2">NUMOD4 motif protein</fullName>
    </submittedName>
</protein>
<sequence>MVSTLGRVKNKDTGRILKASKNKTAGYVYIRLYSDSGKRTNFRLHRLVALHFLDNPENKPEVNHIDEDKTNNALSNLEWCTRKENVRYGTGISRRTHSLSIPILCSNGLVYNSLSECARALQLSSGSISEVLSGKRKHTKGYRFERVDNIE</sequence>
<dbReference type="Proteomes" id="UP000247044">
    <property type="component" value="Segment"/>
</dbReference>
<reference evidence="2 3" key="1">
    <citation type="submission" date="2018-04" db="EMBL/GenBank/DDBJ databases">
        <title>Complete genome sequence analysis of the novel Enterococcus faecalis phage vB_EfaS_AL2.</title>
        <authorList>
            <person name="Yuan Y."/>
        </authorList>
    </citation>
    <scope>NUCLEOTIDE SEQUENCE [LARGE SCALE GENOMIC DNA]</scope>
</reference>
<dbReference type="Gene3D" id="1.10.10.10">
    <property type="entry name" value="Winged helix-like DNA-binding domain superfamily/Winged helix DNA-binding domain"/>
    <property type="match status" value="1"/>
</dbReference>